<evidence type="ECO:0000313" key="1">
    <source>
        <dbReference type="EMBL" id="HIZ67887.1"/>
    </source>
</evidence>
<dbReference type="AlphaFoldDB" id="A0A9D2FWC9"/>
<dbReference type="EMBL" id="DXBD01000038">
    <property type="protein sequence ID" value="HIZ67887.1"/>
    <property type="molecule type" value="Genomic_DNA"/>
</dbReference>
<sequence length="74" mass="8844">MKLEKNKRKAYATKEGQVEAIKRWIEKSPENRAHRNYLNRRSNARGFIRTMATAEDLEELKQLISEREKDLKNI</sequence>
<accession>A0A9D2FWC9</accession>
<evidence type="ECO:0000313" key="2">
    <source>
        <dbReference type="Proteomes" id="UP000824058"/>
    </source>
</evidence>
<comment type="caution">
    <text evidence="1">The sequence shown here is derived from an EMBL/GenBank/DDBJ whole genome shotgun (WGS) entry which is preliminary data.</text>
</comment>
<reference evidence="1" key="1">
    <citation type="journal article" date="2021" name="PeerJ">
        <title>Extensive microbial diversity within the chicken gut microbiome revealed by metagenomics and culture.</title>
        <authorList>
            <person name="Gilroy R."/>
            <person name="Ravi A."/>
            <person name="Getino M."/>
            <person name="Pursley I."/>
            <person name="Horton D.L."/>
            <person name="Alikhan N.F."/>
            <person name="Baker D."/>
            <person name="Gharbi K."/>
            <person name="Hall N."/>
            <person name="Watson M."/>
            <person name="Adriaenssens E.M."/>
            <person name="Foster-Nyarko E."/>
            <person name="Jarju S."/>
            <person name="Secka A."/>
            <person name="Antonio M."/>
            <person name="Oren A."/>
            <person name="Chaudhuri R.R."/>
            <person name="La Ragione R."/>
            <person name="Hildebrand F."/>
            <person name="Pallen M.J."/>
        </authorList>
    </citation>
    <scope>NUCLEOTIDE SEQUENCE</scope>
    <source>
        <strain evidence="1">ChiBcolR9-63</strain>
    </source>
</reference>
<dbReference type="Proteomes" id="UP000824058">
    <property type="component" value="Unassembled WGS sequence"/>
</dbReference>
<protein>
    <submittedName>
        <fullName evidence="1">Uncharacterized protein</fullName>
    </submittedName>
</protein>
<proteinExistence type="predicted"/>
<name>A0A9D2FWC9_9STRE</name>
<organism evidence="1 2">
    <name type="scientific">Candidatus Streptococcus faecavium</name>
    <dbReference type="NCBI Taxonomy" id="2838763"/>
    <lineage>
        <taxon>Bacteria</taxon>
        <taxon>Bacillati</taxon>
        <taxon>Bacillota</taxon>
        <taxon>Bacilli</taxon>
        <taxon>Lactobacillales</taxon>
        <taxon>Streptococcaceae</taxon>
        <taxon>Streptococcus</taxon>
    </lineage>
</organism>
<gene>
    <name evidence="1" type="ORF">H9965_05450</name>
</gene>
<reference evidence="1" key="2">
    <citation type="submission" date="2021-04" db="EMBL/GenBank/DDBJ databases">
        <authorList>
            <person name="Gilroy R."/>
        </authorList>
    </citation>
    <scope>NUCLEOTIDE SEQUENCE</scope>
    <source>
        <strain evidence="1">ChiBcolR9-63</strain>
    </source>
</reference>